<feature type="signal peptide" evidence="8">
    <location>
        <begin position="1"/>
        <end position="18"/>
    </location>
</feature>
<feature type="chain" id="PRO_5016350874" evidence="8">
    <location>
        <begin position="19"/>
        <end position="106"/>
    </location>
</feature>
<dbReference type="SMR" id="A0A310SHB7"/>
<dbReference type="InterPro" id="IPR003614">
    <property type="entry name" value="Knottins"/>
</dbReference>
<evidence type="ECO:0000256" key="1">
    <source>
        <dbReference type="ARBA" id="ARBA00004613"/>
    </source>
</evidence>
<name>A0A310SHB7_9HYME</name>
<reference evidence="10 11" key="1">
    <citation type="submission" date="2015-07" db="EMBL/GenBank/DDBJ databases">
        <title>The genome of Eufriesea mexicana.</title>
        <authorList>
            <person name="Pan H."/>
            <person name="Kapheim K."/>
        </authorList>
    </citation>
    <scope>NUCLEOTIDE SEQUENCE [LARGE SCALE GENOMIC DNA]</scope>
    <source>
        <strain evidence="10">0111107269</strain>
        <tissue evidence="10">Whole body</tissue>
    </source>
</reference>
<dbReference type="Pfam" id="PF01097">
    <property type="entry name" value="Defensin_2"/>
    <property type="match status" value="1"/>
</dbReference>
<dbReference type="GO" id="GO:0006959">
    <property type="term" value="P:humoral immune response"/>
    <property type="evidence" value="ECO:0007669"/>
    <property type="project" value="TreeGrafter"/>
</dbReference>
<keyword evidence="3" id="KW-0399">Innate immunity</keyword>
<comment type="subcellular location">
    <subcellularLocation>
        <location evidence="1">Secreted</location>
    </subcellularLocation>
</comment>
<dbReference type="SMART" id="SM00505">
    <property type="entry name" value="Knot1"/>
    <property type="match status" value="1"/>
</dbReference>
<dbReference type="OrthoDB" id="10038290at2759"/>
<organism evidence="10 11">
    <name type="scientific">Eufriesea mexicana</name>
    <dbReference type="NCBI Taxonomy" id="516756"/>
    <lineage>
        <taxon>Eukaryota</taxon>
        <taxon>Metazoa</taxon>
        <taxon>Ecdysozoa</taxon>
        <taxon>Arthropoda</taxon>
        <taxon>Hexapoda</taxon>
        <taxon>Insecta</taxon>
        <taxon>Pterygota</taxon>
        <taxon>Neoptera</taxon>
        <taxon>Endopterygota</taxon>
        <taxon>Hymenoptera</taxon>
        <taxon>Apocrita</taxon>
        <taxon>Aculeata</taxon>
        <taxon>Apoidea</taxon>
        <taxon>Anthophila</taxon>
        <taxon>Apidae</taxon>
        <taxon>Eufriesea</taxon>
    </lineage>
</organism>
<dbReference type="EMBL" id="KQ766586">
    <property type="protein sequence ID" value="OAD53675.1"/>
    <property type="molecule type" value="Genomic_DNA"/>
</dbReference>
<keyword evidence="11" id="KW-1185">Reference proteome</keyword>
<dbReference type="GO" id="GO:0042742">
    <property type="term" value="P:defense response to bacterium"/>
    <property type="evidence" value="ECO:0007669"/>
    <property type="project" value="UniProtKB-KW"/>
</dbReference>
<dbReference type="PROSITE" id="PS51378">
    <property type="entry name" value="INVERT_DEFENSINS"/>
    <property type="match status" value="1"/>
</dbReference>
<dbReference type="Proteomes" id="UP000250275">
    <property type="component" value="Unassembled WGS sequence"/>
</dbReference>
<dbReference type="GO" id="GO:0005615">
    <property type="term" value="C:extracellular space"/>
    <property type="evidence" value="ECO:0007669"/>
    <property type="project" value="TreeGrafter"/>
</dbReference>
<evidence type="ECO:0000256" key="7">
    <source>
        <dbReference type="ARBA" id="ARBA00023157"/>
    </source>
</evidence>
<dbReference type="CDD" id="cd21806">
    <property type="entry name" value="DEFL_defensin-like"/>
    <property type="match status" value="1"/>
</dbReference>
<dbReference type="InterPro" id="IPR036574">
    <property type="entry name" value="Scorpion_toxin-like_sf"/>
</dbReference>
<feature type="domain" description="Invertebrate defensins family profile" evidence="9">
    <location>
        <begin position="63"/>
        <end position="106"/>
    </location>
</feature>
<accession>A0A310SHB7</accession>
<dbReference type="Gene3D" id="3.30.30.10">
    <property type="entry name" value="Knottin, scorpion toxin-like"/>
    <property type="match status" value="1"/>
</dbReference>
<evidence type="ECO:0000256" key="6">
    <source>
        <dbReference type="ARBA" id="ARBA00023022"/>
    </source>
</evidence>
<dbReference type="SUPFAM" id="SSF57095">
    <property type="entry name" value="Scorpion toxin-like"/>
    <property type="match status" value="1"/>
</dbReference>
<proteinExistence type="predicted"/>
<evidence type="ECO:0000256" key="2">
    <source>
        <dbReference type="ARBA" id="ARBA00022525"/>
    </source>
</evidence>
<dbReference type="InterPro" id="IPR001542">
    <property type="entry name" value="Defensin_invertebrate/fungal"/>
</dbReference>
<keyword evidence="5" id="KW-0211">Defensin</keyword>
<keyword evidence="7" id="KW-1015">Disulfide bond</keyword>
<keyword evidence="5" id="KW-0929">Antimicrobial</keyword>
<evidence type="ECO:0000313" key="11">
    <source>
        <dbReference type="Proteomes" id="UP000250275"/>
    </source>
</evidence>
<evidence type="ECO:0000256" key="8">
    <source>
        <dbReference type="SAM" id="SignalP"/>
    </source>
</evidence>
<keyword evidence="6" id="KW-0044">Antibiotic</keyword>
<protein>
    <submittedName>
        <fullName evidence="10">Defensin-2</fullName>
    </submittedName>
</protein>
<evidence type="ECO:0000256" key="5">
    <source>
        <dbReference type="ARBA" id="ARBA00022940"/>
    </source>
</evidence>
<evidence type="ECO:0000256" key="4">
    <source>
        <dbReference type="ARBA" id="ARBA00022859"/>
    </source>
</evidence>
<evidence type="ECO:0000259" key="9">
    <source>
        <dbReference type="PROSITE" id="PS51378"/>
    </source>
</evidence>
<keyword evidence="4" id="KW-0391">Immunity</keyword>
<keyword evidence="2" id="KW-0964">Secreted</keyword>
<dbReference type="PANTHER" id="PTHR13645">
    <property type="entry name" value="DEFENSIN"/>
    <property type="match status" value="1"/>
</dbReference>
<keyword evidence="8" id="KW-0732">Signal</keyword>
<evidence type="ECO:0000313" key="10">
    <source>
        <dbReference type="EMBL" id="OAD53675.1"/>
    </source>
</evidence>
<dbReference type="GO" id="GO:0045087">
    <property type="term" value="P:innate immune response"/>
    <property type="evidence" value="ECO:0007669"/>
    <property type="project" value="UniProtKB-KW"/>
</dbReference>
<sequence>MKLFVLVGILATITYVSSASIPEGVYDDTIYELQPIEETNDKLNVEMAARDDSGEVAPIRHRRVTCDVLSWQSQWLSVNHSACALRCLAQRRKGGHCENGVCVCRK</sequence>
<dbReference type="AlphaFoldDB" id="A0A310SHB7"/>
<gene>
    <name evidence="10" type="ORF">WN48_09642</name>
</gene>
<evidence type="ECO:0000256" key="3">
    <source>
        <dbReference type="ARBA" id="ARBA00022588"/>
    </source>
</evidence>
<dbReference type="PANTHER" id="PTHR13645:SF0">
    <property type="entry name" value="DEFENSIN"/>
    <property type="match status" value="1"/>
</dbReference>